<proteinExistence type="predicted"/>
<name>A0A0F3NB18_ANAPH</name>
<gene>
    <name evidence="1" type="ORF">APHMUC_1208</name>
</gene>
<organism evidence="1 2">
    <name type="scientific">Anaplasma phagocytophilum str. ApMUC09</name>
    <dbReference type="NCBI Taxonomy" id="1359152"/>
    <lineage>
        <taxon>Bacteria</taxon>
        <taxon>Pseudomonadati</taxon>
        <taxon>Pseudomonadota</taxon>
        <taxon>Alphaproteobacteria</taxon>
        <taxon>Rickettsiales</taxon>
        <taxon>Anaplasmataceae</taxon>
        <taxon>Anaplasma</taxon>
        <taxon>phagocytophilum group</taxon>
    </lineage>
</organism>
<evidence type="ECO:0000313" key="1">
    <source>
        <dbReference type="EMBL" id="KJV64089.1"/>
    </source>
</evidence>
<reference evidence="1 2" key="1">
    <citation type="submission" date="2015-02" db="EMBL/GenBank/DDBJ databases">
        <title>Genome Sequencing of Rickettsiales.</title>
        <authorList>
            <person name="Daugherty S.C."/>
            <person name="Su Q."/>
            <person name="Abolude K."/>
            <person name="Beier-Sexton M."/>
            <person name="Carlyon J.A."/>
            <person name="Carter R."/>
            <person name="Day N.P."/>
            <person name="Dumler S.J."/>
            <person name="Dyachenko V."/>
            <person name="Godinez A."/>
            <person name="Kurtti T.J."/>
            <person name="Lichay M."/>
            <person name="Mullins K.E."/>
            <person name="Ott S."/>
            <person name="Pappas-Brown V."/>
            <person name="Paris D.H."/>
            <person name="Patel P."/>
            <person name="Richards A.L."/>
            <person name="Sadzewicz L."/>
            <person name="Sears K."/>
            <person name="Seidman D."/>
            <person name="Sengamalay N."/>
            <person name="Stenos J."/>
            <person name="Tallon L.J."/>
            <person name="Vincent G."/>
            <person name="Fraser C.M."/>
            <person name="Munderloh U."/>
            <person name="Dunning-Hotopp J.C."/>
        </authorList>
    </citation>
    <scope>NUCLEOTIDE SEQUENCE [LARGE SCALE GENOMIC DNA]</scope>
    <source>
        <strain evidence="1 2">ApMUC09</strain>
    </source>
</reference>
<accession>A0A0F3NB18</accession>
<comment type="caution">
    <text evidence="1">The sequence shown here is derived from an EMBL/GenBank/DDBJ whole genome shotgun (WGS) entry which is preliminary data.</text>
</comment>
<dbReference type="PATRIC" id="fig|1359152.3.peg.1266"/>
<evidence type="ECO:0000313" key="2">
    <source>
        <dbReference type="Proteomes" id="UP000033441"/>
    </source>
</evidence>
<dbReference type="EMBL" id="LANV01000001">
    <property type="protein sequence ID" value="KJV64089.1"/>
    <property type="molecule type" value="Genomic_DNA"/>
</dbReference>
<protein>
    <submittedName>
        <fullName evidence="1">Uncharacterized protein</fullName>
    </submittedName>
</protein>
<sequence>MVEIDTQYRNSEKACYLSSTMNFGKSMYVVNNATTTKHYCISHLL</sequence>
<dbReference type="Proteomes" id="UP000033441">
    <property type="component" value="Unassembled WGS sequence"/>
</dbReference>
<dbReference type="AlphaFoldDB" id="A0A0F3NB18"/>